<dbReference type="EMBL" id="BEGY01000092">
    <property type="protein sequence ID" value="GAX83148.1"/>
    <property type="molecule type" value="Genomic_DNA"/>
</dbReference>
<evidence type="ECO:0000256" key="1">
    <source>
        <dbReference type="SAM" id="MobiDB-lite"/>
    </source>
</evidence>
<accession>A0A250XJ98</accession>
<dbReference type="OrthoDB" id="542056at2759"/>
<feature type="compositionally biased region" description="Low complexity" evidence="1">
    <location>
        <begin position="416"/>
        <end position="430"/>
    </location>
</feature>
<feature type="region of interest" description="Disordered" evidence="1">
    <location>
        <begin position="326"/>
        <end position="353"/>
    </location>
</feature>
<name>A0A250XJ98_9CHLO</name>
<keyword evidence="3" id="KW-1185">Reference proteome</keyword>
<dbReference type="AlphaFoldDB" id="A0A250XJ98"/>
<feature type="region of interest" description="Disordered" evidence="1">
    <location>
        <begin position="407"/>
        <end position="477"/>
    </location>
</feature>
<evidence type="ECO:0000313" key="3">
    <source>
        <dbReference type="Proteomes" id="UP000232323"/>
    </source>
</evidence>
<comment type="caution">
    <text evidence="2">The sequence shown here is derived from an EMBL/GenBank/DDBJ whole genome shotgun (WGS) entry which is preliminary data.</text>
</comment>
<feature type="compositionally biased region" description="Polar residues" evidence="1">
    <location>
        <begin position="559"/>
        <end position="576"/>
    </location>
</feature>
<proteinExistence type="predicted"/>
<feature type="region of interest" description="Disordered" evidence="1">
    <location>
        <begin position="513"/>
        <end position="606"/>
    </location>
</feature>
<dbReference type="Proteomes" id="UP000232323">
    <property type="component" value="Unassembled WGS sequence"/>
</dbReference>
<feature type="compositionally biased region" description="Low complexity" evidence="1">
    <location>
        <begin position="462"/>
        <end position="475"/>
    </location>
</feature>
<sequence length="606" mass="65669">MYVRAPLTVRVKRIATHRGRSVTSASVQIPQDVIRHIDSSTEAWAEMCMTSPLIHDATGTNIHLYCSTHFAPNQAQMLYKVIKKLKPTVLVLEQPLVTPDPGSSRPSNRSLRMYPAFLERLLEAKSVPSTPFTADDEQGYALQQLSLGDVKKDLYVAGLPEARVGRDILDPYECLGFYGALDYVVSPQQIAVALEMFGFAPGSEYAHAVRLCEELGAQVMKADAPLKLQERWVKEVLTSFGLQESDFAKMQLEADMRQLQAALPNVVKAWDLQLPSQVMRWISSCGDSEEPAPQQLQMLTAFKVSRACAAACLRPPASALLEFTSGGRTASSSSSSSSSSASSADMLSPDVSTDDVLPADTELLLELQARLQPLKYRLFERRALYIAQQLQEVCSRVATSRPAVRVEAAAATKPQHGNTTHNPSHNTSSTAGTVLGGLSHVSDSMPGSKHLQSSATVEDDSSQQSAGQAVSSTSAMEASTAIGPPVVLVLLGRQYAHVLRQLWLDKDSSLYKGRSVPRTFAPSSLERPEGSEVDPDVDQGGSRPVGSKPLDLSDLFTKTGPNKMTGNPAVSESSINIPVELLQKNERIMPSSGTSSADDAMFRKRK</sequence>
<organism evidence="2 3">
    <name type="scientific">Chlamydomonas eustigma</name>
    <dbReference type="NCBI Taxonomy" id="1157962"/>
    <lineage>
        <taxon>Eukaryota</taxon>
        <taxon>Viridiplantae</taxon>
        <taxon>Chlorophyta</taxon>
        <taxon>core chlorophytes</taxon>
        <taxon>Chlorophyceae</taxon>
        <taxon>CS clade</taxon>
        <taxon>Chlamydomonadales</taxon>
        <taxon>Chlamydomonadaceae</taxon>
        <taxon>Chlamydomonas</taxon>
    </lineage>
</organism>
<reference evidence="2 3" key="1">
    <citation type="submission" date="2017-08" db="EMBL/GenBank/DDBJ databases">
        <title>Acidophilic green algal genome provides insights into adaptation to an acidic environment.</title>
        <authorList>
            <person name="Hirooka S."/>
            <person name="Hirose Y."/>
            <person name="Kanesaki Y."/>
            <person name="Higuchi S."/>
            <person name="Fujiwara T."/>
            <person name="Onuma R."/>
            <person name="Era A."/>
            <person name="Ohbayashi R."/>
            <person name="Uzuka A."/>
            <person name="Nozaki H."/>
            <person name="Yoshikawa H."/>
            <person name="Miyagishima S.Y."/>
        </authorList>
    </citation>
    <scope>NUCLEOTIDE SEQUENCE [LARGE SCALE GENOMIC DNA]</scope>
    <source>
        <strain evidence="2 3">NIES-2499</strain>
    </source>
</reference>
<feature type="compositionally biased region" description="Low complexity" evidence="1">
    <location>
        <begin position="330"/>
        <end position="344"/>
    </location>
</feature>
<gene>
    <name evidence="2" type="ORF">CEUSTIGMA_g10574.t1</name>
</gene>
<evidence type="ECO:0000313" key="2">
    <source>
        <dbReference type="EMBL" id="GAX83148.1"/>
    </source>
</evidence>
<protein>
    <submittedName>
        <fullName evidence="2">Uncharacterized protein</fullName>
    </submittedName>
</protein>